<name>A0ABN2HLG8_9ACTN</name>
<dbReference type="SUPFAM" id="SSF88697">
    <property type="entry name" value="PUA domain-like"/>
    <property type="match status" value="1"/>
</dbReference>
<feature type="domain" description="Protein NO VEIN C-terminal" evidence="1">
    <location>
        <begin position="200"/>
        <end position="276"/>
    </location>
</feature>
<dbReference type="InterPro" id="IPR024975">
    <property type="entry name" value="NOV_C"/>
</dbReference>
<dbReference type="Pfam" id="PF13020">
    <property type="entry name" value="NOV_C"/>
    <property type="match status" value="1"/>
</dbReference>
<proteinExistence type="predicted"/>
<dbReference type="InterPro" id="IPR015947">
    <property type="entry name" value="PUA-like_sf"/>
</dbReference>
<keyword evidence="3" id="KW-1185">Reference proteome</keyword>
<dbReference type="RefSeq" id="WP_344153552.1">
    <property type="nucleotide sequence ID" value="NZ_BAAANF010000013.1"/>
</dbReference>
<protein>
    <recommendedName>
        <fullName evidence="1">Protein NO VEIN C-terminal domain-containing protein</fullName>
    </recommendedName>
</protein>
<reference evidence="2 3" key="1">
    <citation type="journal article" date="2019" name="Int. J. Syst. Evol. Microbiol.">
        <title>The Global Catalogue of Microorganisms (GCM) 10K type strain sequencing project: providing services to taxonomists for standard genome sequencing and annotation.</title>
        <authorList>
            <consortium name="The Broad Institute Genomics Platform"/>
            <consortium name="The Broad Institute Genome Sequencing Center for Infectious Disease"/>
            <person name="Wu L."/>
            <person name="Ma J."/>
        </authorList>
    </citation>
    <scope>NUCLEOTIDE SEQUENCE [LARGE SCALE GENOMIC DNA]</scope>
    <source>
        <strain evidence="2 3">JCM 14307</strain>
    </source>
</reference>
<dbReference type="EMBL" id="BAAANF010000013">
    <property type="protein sequence ID" value="GAA1689913.1"/>
    <property type="molecule type" value="Genomic_DNA"/>
</dbReference>
<accession>A0ABN2HLG8</accession>
<organism evidence="2 3">
    <name type="scientific">Kribbella yunnanensis</name>
    <dbReference type="NCBI Taxonomy" id="190194"/>
    <lineage>
        <taxon>Bacteria</taxon>
        <taxon>Bacillati</taxon>
        <taxon>Actinomycetota</taxon>
        <taxon>Actinomycetes</taxon>
        <taxon>Propionibacteriales</taxon>
        <taxon>Kribbellaceae</taxon>
        <taxon>Kribbella</taxon>
    </lineage>
</organism>
<gene>
    <name evidence="2" type="ORF">GCM10009745_38970</name>
</gene>
<evidence type="ECO:0000259" key="1">
    <source>
        <dbReference type="Pfam" id="PF13020"/>
    </source>
</evidence>
<evidence type="ECO:0000313" key="3">
    <source>
        <dbReference type="Proteomes" id="UP001500280"/>
    </source>
</evidence>
<dbReference type="Proteomes" id="UP001500280">
    <property type="component" value="Unassembled WGS sequence"/>
</dbReference>
<sequence length="298" mass="32889">MTNLITEENLGAWLLKCDPTSKFDLPAAIADGHRFITDWSLTPGYRSEMMTPGHKVVFWVSGNSKLMTKGIWGIGHVDGYVQDAISEGFQLADVNYWKDEQARLAVKLSVPVDIPLFDTAIGADELRAAGISDLEVQRQPQGPNPSWVSKEQLSKLDALLPTWPGTSTRAEVVSVSDIGAGFGAPSENAIVEAAAEAAVREFYRGWRCTDVSRQNVGWDLTFSHRESREIVKVEVKGVTGRRPIVLLTANEFRAAQTEPGWMLAVVTRALSDPRVVEYSAREVLELSNPYVYKVDLTP</sequence>
<evidence type="ECO:0000313" key="2">
    <source>
        <dbReference type="EMBL" id="GAA1689913.1"/>
    </source>
</evidence>
<comment type="caution">
    <text evidence="2">The sequence shown here is derived from an EMBL/GenBank/DDBJ whole genome shotgun (WGS) entry which is preliminary data.</text>
</comment>